<dbReference type="GO" id="GO:0006620">
    <property type="term" value="P:post-translational protein targeting to endoplasmic reticulum membrane"/>
    <property type="evidence" value="ECO:0007669"/>
    <property type="project" value="TreeGrafter"/>
</dbReference>
<feature type="repeat" description="TPR" evidence="3">
    <location>
        <begin position="231"/>
        <end position="264"/>
    </location>
</feature>
<sequence length="539" mass="57913">MIYLRNIMDEGSKATLFNALTWVDALKTRDGVNTEDVDAALSRLTEAFGVDVRDTEQKRQLAVNGDASFEEIFVAGLKALNLETGTSGEKSLADEDPVVKKHPELWKKWVAKLESKGFFKDAEPGTAEHATRTNKALAKFKEKFGDVKPELTKEEKQAKAEEMKAQGNAALSGQDYEGAAKLYREALQLSPDGPSSHIYHSNLAAALTYLGKYTEVIDHCEQSIALKPAYVKAYSRMGSAQVQLKDFDGAIDTFRCGLEVDSTNAACRDGLADAERKRRQVQTTSSAPASAPAGGAGGMPDLSNLASMLGGGGGGGLADLMNNPQMMQMAQNMMQNPQMMQMAQNMMQNPDMMSNLMGGLGGAGGAGAGAGGAGSGMPDMSGLMNSPELMAARSDPDLADFFRDVDSEGPSAAMRHMSNPKVSQLMQNVMSRMQVFDEGLSIFEESQVFALLLQIRELRDELGQLVVDLAVSQVAVEFVLHVQFQVDEVRAKVQGLILSILGKVVQVAHALHREVAAGHTVELKSLVFAGDVGREANAR</sequence>
<keyword evidence="7" id="KW-1185">Reference proteome</keyword>
<evidence type="ECO:0000313" key="6">
    <source>
        <dbReference type="EMBL" id="KAK1931125.1"/>
    </source>
</evidence>
<dbReference type="SMART" id="SM00028">
    <property type="entry name" value="TPR"/>
    <property type="match status" value="3"/>
</dbReference>
<feature type="domain" description="STI1" evidence="5">
    <location>
        <begin position="314"/>
        <end position="356"/>
    </location>
</feature>
<evidence type="ECO:0000256" key="4">
    <source>
        <dbReference type="SAM" id="MobiDB-lite"/>
    </source>
</evidence>
<accession>A0AAD9G3L6</accession>
<dbReference type="Proteomes" id="UP001259832">
    <property type="component" value="Unassembled WGS sequence"/>
</dbReference>
<dbReference type="Gene3D" id="1.25.40.10">
    <property type="entry name" value="Tetratricopeptide repeat domain"/>
    <property type="match status" value="1"/>
</dbReference>
<dbReference type="GO" id="GO:0060090">
    <property type="term" value="F:molecular adaptor activity"/>
    <property type="evidence" value="ECO:0007669"/>
    <property type="project" value="TreeGrafter"/>
</dbReference>
<proteinExistence type="predicted"/>
<dbReference type="InterPro" id="IPR011990">
    <property type="entry name" value="TPR-like_helical_dom_sf"/>
</dbReference>
<dbReference type="AlphaFoldDB" id="A0AAD9G3L6"/>
<dbReference type="SUPFAM" id="SSF48452">
    <property type="entry name" value="TPR-like"/>
    <property type="match status" value="1"/>
</dbReference>
<keyword evidence="1" id="KW-0677">Repeat</keyword>
<dbReference type="GO" id="GO:0016020">
    <property type="term" value="C:membrane"/>
    <property type="evidence" value="ECO:0007669"/>
    <property type="project" value="TreeGrafter"/>
</dbReference>
<reference evidence="6" key="1">
    <citation type="submission" date="2023-08" db="EMBL/GenBank/DDBJ databases">
        <title>Reference Genome Resource for the Citrus Pathogen Phytophthora citrophthora.</title>
        <authorList>
            <person name="Moller H."/>
            <person name="Coetzee B."/>
            <person name="Rose L.J."/>
            <person name="Van Niekerk J.M."/>
        </authorList>
    </citation>
    <scope>NUCLEOTIDE SEQUENCE</scope>
    <source>
        <strain evidence="6">STE-U-9442</strain>
    </source>
</reference>
<name>A0AAD9G3L6_9STRA</name>
<organism evidence="6 7">
    <name type="scientific">Phytophthora citrophthora</name>
    <dbReference type="NCBI Taxonomy" id="4793"/>
    <lineage>
        <taxon>Eukaryota</taxon>
        <taxon>Sar</taxon>
        <taxon>Stramenopiles</taxon>
        <taxon>Oomycota</taxon>
        <taxon>Peronosporomycetes</taxon>
        <taxon>Peronosporales</taxon>
        <taxon>Peronosporaceae</taxon>
        <taxon>Phytophthora</taxon>
    </lineage>
</organism>
<feature type="repeat" description="TPR" evidence="3">
    <location>
        <begin position="160"/>
        <end position="193"/>
    </location>
</feature>
<dbReference type="InterPro" id="IPR006636">
    <property type="entry name" value="STI1_HS-bd"/>
</dbReference>
<evidence type="ECO:0000313" key="7">
    <source>
        <dbReference type="Proteomes" id="UP001259832"/>
    </source>
</evidence>
<dbReference type="PANTHER" id="PTHR45831">
    <property type="entry name" value="LD24721P"/>
    <property type="match status" value="1"/>
</dbReference>
<feature type="domain" description="STI1" evidence="5">
    <location>
        <begin position="386"/>
        <end position="426"/>
    </location>
</feature>
<evidence type="ECO:0000259" key="5">
    <source>
        <dbReference type="SMART" id="SM00727"/>
    </source>
</evidence>
<dbReference type="PANTHER" id="PTHR45831:SF2">
    <property type="entry name" value="LD24721P"/>
    <property type="match status" value="1"/>
</dbReference>
<dbReference type="PROSITE" id="PS50005">
    <property type="entry name" value="TPR"/>
    <property type="match status" value="2"/>
</dbReference>
<dbReference type="SMART" id="SM00727">
    <property type="entry name" value="STI1"/>
    <property type="match status" value="2"/>
</dbReference>
<dbReference type="Gene3D" id="1.10.260.100">
    <property type="match status" value="1"/>
</dbReference>
<dbReference type="EMBL" id="JASMQC010000035">
    <property type="protein sequence ID" value="KAK1931125.1"/>
    <property type="molecule type" value="Genomic_DNA"/>
</dbReference>
<comment type="caution">
    <text evidence="6">The sequence shown here is derived from an EMBL/GenBank/DDBJ whole genome shotgun (WGS) entry which is preliminary data.</text>
</comment>
<feature type="region of interest" description="Disordered" evidence="4">
    <location>
        <begin position="275"/>
        <end position="298"/>
    </location>
</feature>
<evidence type="ECO:0000256" key="1">
    <source>
        <dbReference type="ARBA" id="ARBA00022737"/>
    </source>
</evidence>
<evidence type="ECO:0000256" key="2">
    <source>
        <dbReference type="ARBA" id="ARBA00022803"/>
    </source>
</evidence>
<gene>
    <name evidence="6" type="ORF">P3T76_013314</name>
</gene>
<evidence type="ECO:0000256" key="3">
    <source>
        <dbReference type="PROSITE-ProRule" id="PRU00339"/>
    </source>
</evidence>
<dbReference type="InterPro" id="IPR047150">
    <property type="entry name" value="SGT"/>
</dbReference>
<dbReference type="InterPro" id="IPR019734">
    <property type="entry name" value="TPR_rpt"/>
</dbReference>
<dbReference type="GO" id="GO:0072380">
    <property type="term" value="C:TRC complex"/>
    <property type="evidence" value="ECO:0007669"/>
    <property type="project" value="TreeGrafter"/>
</dbReference>
<protein>
    <submittedName>
        <fullName evidence="6">Small glutamine-rich tetratricopeptide repeat-containing protein 2</fullName>
    </submittedName>
</protein>
<keyword evidence="2 3" id="KW-0802">TPR repeat</keyword>